<comment type="subcellular location">
    <subcellularLocation>
        <location evidence="1 7">Cell membrane</location>
        <topology evidence="1 7">Multi-pass membrane protein</topology>
    </subcellularLocation>
</comment>
<dbReference type="GO" id="GO:0043190">
    <property type="term" value="C:ATP-binding cassette (ABC) transporter complex"/>
    <property type="evidence" value="ECO:0007669"/>
    <property type="project" value="InterPro"/>
</dbReference>
<dbReference type="STRING" id="869210.Marky_1470"/>
<gene>
    <name evidence="9" type="ordered locus">Marky_1470</name>
</gene>
<keyword evidence="10" id="KW-1185">Reference proteome</keyword>
<feature type="transmembrane region" description="Helical" evidence="7">
    <location>
        <begin position="117"/>
        <end position="135"/>
    </location>
</feature>
<feature type="transmembrane region" description="Helical" evidence="7">
    <location>
        <begin position="166"/>
        <end position="193"/>
    </location>
</feature>
<dbReference type="InterPro" id="IPR000515">
    <property type="entry name" value="MetI-like"/>
</dbReference>
<keyword evidence="2 7" id="KW-0813">Transport</keyword>
<dbReference type="AlphaFoldDB" id="F2NPC4"/>
<evidence type="ECO:0000256" key="3">
    <source>
        <dbReference type="ARBA" id="ARBA00022475"/>
    </source>
</evidence>
<name>F2NPC4_MARHT</name>
<dbReference type="eggNOG" id="COG0765">
    <property type="taxonomic scope" value="Bacteria"/>
</dbReference>
<dbReference type="InterPro" id="IPR010065">
    <property type="entry name" value="AA_ABC_transptr_permease_3TM"/>
</dbReference>
<feature type="transmembrane region" description="Helical" evidence="7">
    <location>
        <begin position="142"/>
        <end position="160"/>
    </location>
</feature>
<sequence>MRAWAWMRTNLFNGWWNTLLTLLTGAGIFLLGKAVLLWALSEARWAVIPNNFRLFMVGPFPPEAVWRVWLVVLETTVLGGLSYGVLAQGLPRAWRAFWGGALLLAVLLWPLVFPATWAWAVATAAALPGAIWAGARLRGLRPYLPLLWLLGLFAAGALLSGVNTNLWGGLLLTLLITLLTVVLSFPLGLLLALGRTSRLPAIRILATLYIETVRGVPLVSVLFLAWIMVPLFVPEAWRPPQLVRVIAGFTLFAAAYLAEYIRGGLQGVPKGQYEAAWALGLNGFQTAYYIILPQAIRSVIPALIGQVIAIFKDTSLVAIVGLLDLLGIAQSVLANPNYLGLEREVYLFLLVVYFIGAGLMSYASRQLERAMGLGTR</sequence>
<dbReference type="Pfam" id="PF00528">
    <property type="entry name" value="BPD_transp_1"/>
    <property type="match status" value="1"/>
</dbReference>
<evidence type="ECO:0000256" key="7">
    <source>
        <dbReference type="RuleBase" id="RU363032"/>
    </source>
</evidence>
<accession>F2NPC4</accession>
<dbReference type="Proteomes" id="UP000007030">
    <property type="component" value="Chromosome"/>
</dbReference>
<dbReference type="PANTHER" id="PTHR30614:SF41">
    <property type="entry name" value="INNER MEMBRANE AMINO-ACID ABC TRANSPORTER PERMEASE PROTEIN YHDY"/>
    <property type="match status" value="1"/>
</dbReference>
<dbReference type="PANTHER" id="PTHR30614">
    <property type="entry name" value="MEMBRANE COMPONENT OF AMINO ACID ABC TRANSPORTER"/>
    <property type="match status" value="1"/>
</dbReference>
<reference evidence="9 10" key="1">
    <citation type="journal article" date="2012" name="Stand. Genomic Sci.">
        <title>Complete genome sequence of the aerobic, heterotroph Marinithermus hydrothermalis type strain (T1(T)) from a deep-sea hydrothermal vent chimney.</title>
        <authorList>
            <person name="Copeland A."/>
            <person name="Gu W."/>
            <person name="Yasawong M."/>
            <person name="Lapidus A."/>
            <person name="Lucas S."/>
            <person name="Deshpande S."/>
            <person name="Pagani I."/>
            <person name="Tapia R."/>
            <person name="Cheng J.F."/>
            <person name="Goodwin L.A."/>
            <person name="Pitluck S."/>
            <person name="Liolios K."/>
            <person name="Ivanova N."/>
            <person name="Mavromatis K."/>
            <person name="Mikhailova N."/>
            <person name="Pati A."/>
            <person name="Chen A."/>
            <person name="Palaniappan K."/>
            <person name="Land M."/>
            <person name="Pan C."/>
            <person name="Brambilla E.M."/>
            <person name="Rohde M."/>
            <person name="Tindall B.J."/>
            <person name="Sikorski J."/>
            <person name="Goker M."/>
            <person name="Detter J.C."/>
            <person name="Bristow J."/>
            <person name="Eisen J.A."/>
            <person name="Markowitz V."/>
            <person name="Hugenholtz P."/>
            <person name="Kyrpides N.C."/>
            <person name="Klenk H.P."/>
            <person name="Woyke T."/>
        </authorList>
    </citation>
    <scope>NUCLEOTIDE SEQUENCE [LARGE SCALE GENOMIC DNA]</scope>
    <source>
        <strain evidence="10">DSM 14884 / JCM 11576 / T1</strain>
    </source>
</reference>
<evidence type="ECO:0000313" key="10">
    <source>
        <dbReference type="Proteomes" id="UP000007030"/>
    </source>
</evidence>
<organism evidence="9 10">
    <name type="scientific">Marinithermus hydrothermalis (strain DSM 14884 / JCM 11576 / T1)</name>
    <dbReference type="NCBI Taxonomy" id="869210"/>
    <lineage>
        <taxon>Bacteria</taxon>
        <taxon>Thermotogati</taxon>
        <taxon>Deinococcota</taxon>
        <taxon>Deinococci</taxon>
        <taxon>Thermales</taxon>
        <taxon>Thermaceae</taxon>
        <taxon>Marinithermus</taxon>
    </lineage>
</organism>
<feature type="transmembrane region" description="Helical" evidence="7">
    <location>
        <begin position="241"/>
        <end position="261"/>
    </location>
</feature>
<evidence type="ECO:0000256" key="6">
    <source>
        <dbReference type="ARBA" id="ARBA00023136"/>
    </source>
</evidence>
<feature type="transmembrane region" description="Helical" evidence="7">
    <location>
        <begin position="205"/>
        <end position="229"/>
    </location>
</feature>
<dbReference type="GO" id="GO:0006865">
    <property type="term" value="P:amino acid transport"/>
    <property type="evidence" value="ECO:0007669"/>
    <property type="project" value="TreeGrafter"/>
</dbReference>
<feature type="transmembrane region" description="Helical" evidence="7">
    <location>
        <begin position="67"/>
        <end position="86"/>
    </location>
</feature>
<dbReference type="GO" id="GO:0022857">
    <property type="term" value="F:transmembrane transporter activity"/>
    <property type="evidence" value="ECO:0007669"/>
    <property type="project" value="InterPro"/>
</dbReference>
<dbReference type="CDD" id="cd06261">
    <property type="entry name" value="TM_PBP2"/>
    <property type="match status" value="1"/>
</dbReference>
<dbReference type="NCBIfam" id="TIGR01726">
    <property type="entry name" value="HEQRo_perm_3TM"/>
    <property type="match status" value="1"/>
</dbReference>
<feature type="transmembrane region" description="Helical" evidence="7">
    <location>
        <begin position="345"/>
        <end position="363"/>
    </location>
</feature>
<dbReference type="InterPro" id="IPR043429">
    <property type="entry name" value="ArtM/GltK/GlnP/TcyL/YhdX-like"/>
</dbReference>
<dbReference type="PROSITE" id="PS50928">
    <property type="entry name" value="ABC_TM1"/>
    <property type="match status" value="1"/>
</dbReference>
<keyword evidence="3" id="KW-1003">Cell membrane</keyword>
<dbReference type="RefSeq" id="WP_013704252.1">
    <property type="nucleotide sequence ID" value="NC_015387.1"/>
</dbReference>
<evidence type="ECO:0000256" key="2">
    <source>
        <dbReference type="ARBA" id="ARBA00022448"/>
    </source>
</evidence>
<keyword evidence="5 7" id="KW-1133">Transmembrane helix</keyword>
<proteinExistence type="inferred from homology"/>
<comment type="similarity">
    <text evidence="7">Belongs to the binding-protein-dependent transport system permease family.</text>
</comment>
<dbReference type="HOGENOM" id="CLU_019602_16_1_0"/>
<evidence type="ECO:0000256" key="5">
    <source>
        <dbReference type="ARBA" id="ARBA00022989"/>
    </source>
</evidence>
<evidence type="ECO:0000313" key="9">
    <source>
        <dbReference type="EMBL" id="AEB12205.1"/>
    </source>
</evidence>
<dbReference type="Gene3D" id="1.10.3720.10">
    <property type="entry name" value="MetI-like"/>
    <property type="match status" value="1"/>
</dbReference>
<dbReference type="OrthoDB" id="9805999at2"/>
<feature type="domain" description="ABC transmembrane type-1" evidence="8">
    <location>
        <begin position="170"/>
        <end position="360"/>
    </location>
</feature>
<evidence type="ECO:0000256" key="1">
    <source>
        <dbReference type="ARBA" id="ARBA00004651"/>
    </source>
</evidence>
<feature type="transmembrane region" description="Helical" evidence="7">
    <location>
        <begin position="93"/>
        <end position="111"/>
    </location>
</feature>
<feature type="transmembrane region" description="Helical" evidence="7">
    <location>
        <begin position="316"/>
        <end position="333"/>
    </location>
</feature>
<dbReference type="KEGG" id="mhd:Marky_1470"/>
<keyword evidence="4 7" id="KW-0812">Transmembrane</keyword>
<dbReference type="EMBL" id="CP002630">
    <property type="protein sequence ID" value="AEB12205.1"/>
    <property type="molecule type" value="Genomic_DNA"/>
</dbReference>
<evidence type="ECO:0000256" key="4">
    <source>
        <dbReference type="ARBA" id="ARBA00022692"/>
    </source>
</evidence>
<dbReference type="InterPro" id="IPR035906">
    <property type="entry name" value="MetI-like_sf"/>
</dbReference>
<keyword evidence="6 7" id="KW-0472">Membrane</keyword>
<dbReference type="SUPFAM" id="SSF161098">
    <property type="entry name" value="MetI-like"/>
    <property type="match status" value="1"/>
</dbReference>
<evidence type="ECO:0000259" key="8">
    <source>
        <dbReference type="PROSITE" id="PS50928"/>
    </source>
</evidence>
<protein>
    <submittedName>
        <fullName evidence="9">Polar amino acid ABC transporter, inner membrane subunit</fullName>
    </submittedName>
</protein>